<proteinExistence type="predicted"/>
<name>A0A6J6I1X0_9ZZZZ</name>
<accession>A0A6J6I1X0</accession>
<dbReference type="EMBL" id="CAEZUO010000126">
    <property type="protein sequence ID" value="CAB4618597.1"/>
    <property type="molecule type" value="Genomic_DNA"/>
</dbReference>
<evidence type="ECO:0000313" key="1">
    <source>
        <dbReference type="EMBL" id="CAB4618597.1"/>
    </source>
</evidence>
<reference evidence="1" key="1">
    <citation type="submission" date="2020-05" db="EMBL/GenBank/DDBJ databases">
        <authorList>
            <person name="Chiriac C."/>
            <person name="Salcher M."/>
            <person name="Ghai R."/>
            <person name="Kavagutti S V."/>
        </authorList>
    </citation>
    <scope>NUCLEOTIDE SEQUENCE</scope>
</reference>
<dbReference type="AlphaFoldDB" id="A0A6J6I1X0"/>
<organism evidence="1">
    <name type="scientific">freshwater metagenome</name>
    <dbReference type="NCBI Taxonomy" id="449393"/>
    <lineage>
        <taxon>unclassified sequences</taxon>
        <taxon>metagenomes</taxon>
        <taxon>ecological metagenomes</taxon>
    </lineage>
</organism>
<sequence>MTALIADDEMLIAGEQVGELALPLVTPLGSDDDGCWHGELLNGTARGPGNTTRHAQGVTSEFRLDEPVRRCLLRSSVAQSSIDAHSRWPCLLNERVE</sequence>
<gene>
    <name evidence="1" type="ORF">UFOPK1827_01806</name>
</gene>
<protein>
    <submittedName>
        <fullName evidence="1">Unannotated protein</fullName>
    </submittedName>
</protein>